<protein>
    <submittedName>
        <fullName evidence="6">ATP-grasp domain-containing protein</fullName>
    </submittedName>
</protein>
<dbReference type="PANTHER" id="PTHR43585">
    <property type="entry name" value="FUMIPYRROLE BIOSYNTHESIS PROTEIN C"/>
    <property type="match status" value="1"/>
</dbReference>
<keyword evidence="2 4" id="KW-0547">Nucleotide-binding</keyword>
<evidence type="ECO:0000256" key="2">
    <source>
        <dbReference type="ARBA" id="ARBA00022741"/>
    </source>
</evidence>
<dbReference type="PANTHER" id="PTHR43585:SF2">
    <property type="entry name" value="ATP-GRASP ENZYME FSQD"/>
    <property type="match status" value="1"/>
</dbReference>
<keyword evidence="3 4" id="KW-0067">ATP-binding</keyword>
<evidence type="ECO:0000259" key="5">
    <source>
        <dbReference type="PROSITE" id="PS50975"/>
    </source>
</evidence>
<dbReference type="InterPro" id="IPR011761">
    <property type="entry name" value="ATP-grasp"/>
</dbReference>
<dbReference type="GO" id="GO:0046872">
    <property type="term" value="F:metal ion binding"/>
    <property type="evidence" value="ECO:0007669"/>
    <property type="project" value="InterPro"/>
</dbReference>
<evidence type="ECO:0000313" key="7">
    <source>
        <dbReference type="Proteomes" id="UP000269438"/>
    </source>
</evidence>
<dbReference type="AlphaFoldDB" id="A0A3L7ASW7"/>
<accession>A0A3L7ASW7</accession>
<dbReference type="Proteomes" id="UP000269438">
    <property type="component" value="Unassembled WGS sequence"/>
</dbReference>
<dbReference type="RefSeq" id="WP_121688228.1">
    <property type="nucleotide sequence ID" value="NZ_RCUY01000005.1"/>
</dbReference>
<comment type="caution">
    <text evidence="6">The sequence shown here is derived from an EMBL/GenBank/DDBJ whole genome shotgun (WGS) entry which is preliminary data.</text>
</comment>
<evidence type="ECO:0000256" key="1">
    <source>
        <dbReference type="ARBA" id="ARBA00022598"/>
    </source>
</evidence>
<dbReference type="EMBL" id="RCUY01000005">
    <property type="protein sequence ID" value="RLP83095.1"/>
    <property type="molecule type" value="Genomic_DNA"/>
</dbReference>
<name>A0A3L7ASW7_9MICO</name>
<organism evidence="6 7">
    <name type="scientific">Mycetocola lacteus</name>
    <dbReference type="NCBI Taxonomy" id="76637"/>
    <lineage>
        <taxon>Bacteria</taxon>
        <taxon>Bacillati</taxon>
        <taxon>Actinomycetota</taxon>
        <taxon>Actinomycetes</taxon>
        <taxon>Micrococcales</taxon>
        <taxon>Microbacteriaceae</taxon>
        <taxon>Mycetocola</taxon>
    </lineage>
</organism>
<dbReference type="SMART" id="SM01209">
    <property type="entry name" value="GARS_A"/>
    <property type="match status" value="1"/>
</dbReference>
<dbReference type="InterPro" id="IPR052032">
    <property type="entry name" value="ATP-dep_AA_Ligase"/>
</dbReference>
<feature type="domain" description="ATP-grasp" evidence="5">
    <location>
        <begin position="111"/>
        <end position="308"/>
    </location>
</feature>
<keyword evidence="1" id="KW-0436">Ligase</keyword>
<dbReference type="GO" id="GO:0005524">
    <property type="term" value="F:ATP binding"/>
    <property type="evidence" value="ECO:0007669"/>
    <property type="project" value="UniProtKB-UniRule"/>
</dbReference>
<proteinExistence type="predicted"/>
<dbReference type="SUPFAM" id="SSF56059">
    <property type="entry name" value="Glutathione synthetase ATP-binding domain-like"/>
    <property type="match status" value="1"/>
</dbReference>
<keyword evidence="7" id="KW-1185">Reference proteome</keyword>
<dbReference type="GO" id="GO:0016874">
    <property type="term" value="F:ligase activity"/>
    <property type="evidence" value="ECO:0007669"/>
    <property type="project" value="UniProtKB-KW"/>
</dbReference>
<gene>
    <name evidence="6" type="ORF">D9V34_07610</name>
</gene>
<dbReference type="Gene3D" id="3.30.470.20">
    <property type="entry name" value="ATP-grasp fold, B domain"/>
    <property type="match status" value="1"/>
</dbReference>
<sequence length="408" mass="43465">MTPRIAIVGHVPRAFREYVLRAARSVAEIWLITDDAAAEPWHHEYCANITELPLNDAAAEGSILALIAGKVRGILTVDERYVELTARLVATLSLPGATPEAVGLLKDKASMRALTWDQDYAIRFRVAHTVAEAREAAAQIGYPVVVKPRSLGGSIGVSLVTRAEALPAAVNLASEATVGTVTSAHAGVLIEEYVEGEEISVDSSISNGLTTVHFISDKTLGLAPYFEEVEHHSPSRFTDVYPAITRIVHDIHTRSGFDQGITHIEFRLSPHGPRLIEANARLGGDLVPHIGFLAGGVNLAVIATQLALGHHLETVVPDKAGKGGAAIAFIVPQKAGFFKNIVWPAVTLPTGVHIQTEQLLTAGDFVAPPPTAFLSRVGLVIGYGPDAREAHALVHSIARDTQLVLTDG</sequence>
<evidence type="ECO:0000256" key="3">
    <source>
        <dbReference type="ARBA" id="ARBA00022840"/>
    </source>
</evidence>
<dbReference type="PROSITE" id="PS50975">
    <property type="entry name" value="ATP_GRASP"/>
    <property type="match status" value="1"/>
</dbReference>
<dbReference type="OrthoDB" id="24041at2"/>
<evidence type="ECO:0000313" key="6">
    <source>
        <dbReference type="EMBL" id="RLP83095.1"/>
    </source>
</evidence>
<evidence type="ECO:0000256" key="4">
    <source>
        <dbReference type="PROSITE-ProRule" id="PRU00409"/>
    </source>
</evidence>
<reference evidence="6 7" key="1">
    <citation type="submission" date="2018-10" db="EMBL/GenBank/DDBJ databases">
        <authorList>
            <person name="Li J."/>
        </authorList>
    </citation>
    <scope>NUCLEOTIDE SEQUENCE [LARGE SCALE GENOMIC DNA]</scope>
    <source>
        <strain evidence="6 7">JCM 11654</strain>
    </source>
</reference>
<dbReference type="Pfam" id="PF13535">
    <property type="entry name" value="ATP-grasp_4"/>
    <property type="match status" value="1"/>
</dbReference>
<dbReference type="Gene3D" id="3.40.50.20">
    <property type="match status" value="1"/>
</dbReference>